<dbReference type="Pfam" id="PF03634">
    <property type="entry name" value="TCP"/>
    <property type="match status" value="1"/>
</dbReference>
<organism evidence="8 9">
    <name type="scientific">Clitoria ternatea</name>
    <name type="common">Butterfly pea</name>
    <dbReference type="NCBI Taxonomy" id="43366"/>
    <lineage>
        <taxon>Eukaryota</taxon>
        <taxon>Viridiplantae</taxon>
        <taxon>Streptophyta</taxon>
        <taxon>Embryophyta</taxon>
        <taxon>Tracheophyta</taxon>
        <taxon>Spermatophyta</taxon>
        <taxon>Magnoliopsida</taxon>
        <taxon>eudicotyledons</taxon>
        <taxon>Gunneridae</taxon>
        <taxon>Pentapetalae</taxon>
        <taxon>rosids</taxon>
        <taxon>fabids</taxon>
        <taxon>Fabales</taxon>
        <taxon>Fabaceae</taxon>
        <taxon>Papilionoideae</taxon>
        <taxon>50 kb inversion clade</taxon>
        <taxon>NPAAA clade</taxon>
        <taxon>indigoferoid/millettioid clade</taxon>
        <taxon>Phaseoleae</taxon>
        <taxon>Clitoria</taxon>
    </lineage>
</organism>
<evidence type="ECO:0000313" key="9">
    <source>
        <dbReference type="Proteomes" id="UP001359559"/>
    </source>
</evidence>
<feature type="region of interest" description="Disordered" evidence="6">
    <location>
        <begin position="1"/>
        <end position="29"/>
    </location>
</feature>
<dbReference type="Proteomes" id="UP001359559">
    <property type="component" value="Unassembled WGS sequence"/>
</dbReference>
<evidence type="ECO:0000313" key="8">
    <source>
        <dbReference type="EMBL" id="KAK7272169.1"/>
    </source>
</evidence>
<evidence type="ECO:0000259" key="7">
    <source>
        <dbReference type="PROSITE" id="PS51369"/>
    </source>
</evidence>
<keyword evidence="2" id="KW-0805">Transcription regulation</keyword>
<feature type="domain" description="TCP" evidence="7">
    <location>
        <begin position="18"/>
        <end position="72"/>
    </location>
</feature>
<dbReference type="EMBL" id="JAYKXN010000007">
    <property type="protein sequence ID" value="KAK7272169.1"/>
    <property type="molecule type" value="Genomic_DNA"/>
</dbReference>
<reference evidence="8 9" key="1">
    <citation type="submission" date="2024-01" db="EMBL/GenBank/DDBJ databases">
        <title>The genomes of 5 underutilized Papilionoideae crops provide insights into root nodulation and disease resistance.</title>
        <authorList>
            <person name="Yuan L."/>
        </authorList>
    </citation>
    <scope>NUCLEOTIDE SEQUENCE [LARGE SCALE GENOMIC DNA]</scope>
    <source>
        <strain evidence="8">LY-2023</strain>
        <tissue evidence="8">Leaf</tissue>
    </source>
</reference>
<accession>A0AAN9IBM0</accession>
<feature type="compositionally biased region" description="Basic and acidic residues" evidence="6">
    <location>
        <begin position="18"/>
        <end position="29"/>
    </location>
</feature>
<dbReference type="PANTHER" id="PTHR31072">
    <property type="entry name" value="TRANSCRIPTION FACTOR TCP4-RELATED"/>
    <property type="match status" value="1"/>
</dbReference>
<dbReference type="GO" id="GO:0005634">
    <property type="term" value="C:nucleus"/>
    <property type="evidence" value="ECO:0007669"/>
    <property type="project" value="UniProtKB-SubCell"/>
</dbReference>
<dbReference type="PROSITE" id="PS51369">
    <property type="entry name" value="TCP"/>
    <property type="match status" value="1"/>
</dbReference>
<evidence type="ECO:0000256" key="6">
    <source>
        <dbReference type="SAM" id="MobiDB-lite"/>
    </source>
</evidence>
<keyword evidence="9" id="KW-1185">Reference proteome</keyword>
<gene>
    <name evidence="8" type="ORF">RJT34_28603</name>
</gene>
<dbReference type="InterPro" id="IPR005333">
    <property type="entry name" value="Transcription_factor_TCP"/>
</dbReference>
<keyword evidence="5" id="KW-0539">Nucleus</keyword>
<dbReference type="AlphaFoldDB" id="A0AAN9IBM0"/>
<evidence type="ECO:0000256" key="4">
    <source>
        <dbReference type="ARBA" id="ARBA00023163"/>
    </source>
</evidence>
<keyword evidence="4" id="KW-0804">Transcription</keyword>
<proteinExistence type="predicted"/>
<name>A0AAN9IBM0_CLITE</name>
<evidence type="ECO:0000256" key="5">
    <source>
        <dbReference type="ARBA" id="ARBA00023242"/>
    </source>
</evidence>
<evidence type="ECO:0000256" key="3">
    <source>
        <dbReference type="ARBA" id="ARBA00023125"/>
    </source>
</evidence>
<sequence length="150" mass="16627">MDLGMKRSKRSSDGSCSNKDRHAKVDGRDRRVRLPKACAARIFQLTRELGNKTDGETIEWLLRQAEPSIIAATGYGISPNSTSNVNVVPLPHNDDPVPVVVAAAQEDAHLVTNNNNLALALAHLRTDQLFSSFCDEFQCFNLPGFEFFRN</sequence>
<dbReference type="InterPro" id="IPR017887">
    <property type="entry name" value="TF_TCP_subgr"/>
</dbReference>
<evidence type="ECO:0000256" key="1">
    <source>
        <dbReference type="ARBA" id="ARBA00004123"/>
    </source>
</evidence>
<dbReference type="GO" id="GO:0043565">
    <property type="term" value="F:sequence-specific DNA binding"/>
    <property type="evidence" value="ECO:0007669"/>
    <property type="project" value="TreeGrafter"/>
</dbReference>
<comment type="caution">
    <text evidence="8">The sequence shown here is derived from an EMBL/GenBank/DDBJ whole genome shotgun (WGS) entry which is preliminary data.</text>
</comment>
<evidence type="ECO:0000256" key="2">
    <source>
        <dbReference type="ARBA" id="ARBA00023015"/>
    </source>
</evidence>
<keyword evidence="3" id="KW-0238">DNA-binding</keyword>
<dbReference type="PANTHER" id="PTHR31072:SF91">
    <property type="entry name" value="TRANSCRIPTION FACTOR TCP6"/>
    <property type="match status" value="1"/>
</dbReference>
<protein>
    <recommendedName>
        <fullName evidence="7">TCP domain-containing protein</fullName>
    </recommendedName>
</protein>
<comment type="subcellular location">
    <subcellularLocation>
        <location evidence="1">Nucleus</location>
    </subcellularLocation>
</comment>
<dbReference type="GO" id="GO:0003700">
    <property type="term" value="F:DNA-binding transcription factor activity"/>
    <property type="evidence" value="ECO:0007669"/>
    <property type="project" value="InterPro"/>
</dbReference>